<evidence type="ECO:0000256" key="1">
    <source>
        <dbReference type="ARBA" id="ARBA00005781"/>
    </source>
</evidence>
<dbReference type="InterPro" id="IPR018257">
    <property type="entry name" value="Ribosomal_bL19_CS"/>
</dbReference>
<evidence type="ECO:0000256" key="2">
    <source>
        <dbReference type="ARBA" id="ARBA00022980"/>
    </source>
</evidence>
<dbReference type="OrthoDB" id="9803541at2"/>
<evidence type="ECO:0000313" key="8">
    <source>
        <dbReference type="Proteomes" id="UP000035159"/>
    </source>
</evidence>
<evidence type="ECO:0000313" key="7">
    <source>
        <dbReference type="EMBL" id="AKI97117.1"/>
    </source>
</evidence>
<dbReference type="RefSeq" id="WP_047754251.1">
    <property type="nucleotide sequence ID" value="NZ_CAJUHA010000013.1"/>
</dbReference>
<reference evidence="7 8" key="1">
    <citation type="submission" date="2015-04" db="EMBL/GenBank/DDBJ databases">
        <title>Complete Genome Sequence of Kosmotoga pacifica SLHLJ1.</title>
        <authorList>
            <person name="Jiang L.J."/>
            <person name="Shao Z.Z."/>
            <person name="Jebbar M."/>
        </authorList>
    </citation>
    <scope>NUCLEOTIDE SEQUENCE [LARGE SCALE GENOMIC DNA]</scope>
    <source>
        <strain evidence="7 8">SLHLJ1</strain>
    </source>
</reference>
<dbReference type="Proteomes" id="UP000035159">
    <property type="component" value="Chromosome"/>
</dbReference>
<sequence>MDQYIRAIESEFTKKDLPEIRPGDTVRVYVKVKEGNKERTQAFEGVVIKIRGGGVNKTFTVRRVGAAGVGVERIFPFFSSAVEKITVLRKGKVRRAKLYYIRDIRGKIRIKQRRD</sequence>
<keyword evidence="8" id="KW-1185">Reference proteome</keyword>
<dbReference type="EMBL" id="CP011232">
    <property type="protein sequence ID" value="AKI97117.1"/>
    <property type="molecule type" value="Genomic_DNA"/>
</dbReference>
<evidence type="ECO:0000256" key="4">
    <source>
        <dbReference type="ARBA" id="ARBA00035171"/>
    </source>
</evidence>
<keyword evidence="3 5" id="KW-0687">Ribonucleoprotein</keyword>
<comment type="similarity">
    <text evidence="1 5 6">Belongs to the bacterial ribosomal protein bL19 family.</text>
</comment>
<evidence type="ECO:0000256" key="3">
    <source>
        <dbReference type="ARBA" id="ARBA00023274"/>
    </source>
</evidence>
<dbReference type="PROSITE" id="PS01015">
    <property type="entry name" value="RIBOSOMAL_L19"/>
    <property type="match status" value="1"/>
</dbReference>
<dbReference type="STRING" id="1330330.IX53_03995"/>
<proteinExistence type="inferred from homology"/>
<gene>
    <name evidence="5" type="primary">rplS</name>
    <name evidence="7" type="ORF">IX53_03995</name>
</gene>
<name>A0A0G2Z6D9_9BACT</name>
<dbReference type="Pfam" id="PF01245">
    <property type="entry name" value="Ribosomal_L19"/>
    <property type="match status" value="1"/>
</dbReference>
<evidence type="ECO:0000256" key="5">
    <source>
        <dbReference type="HAMAP-Rule" id="MF_00402"/>
    </source>
</evidence>
<dbReference type="KEGG" id="kpf:IX53_03995"/>
<dbReference type="SUPFAM" id="SSF50104">
    <property type="entry name" value="Translation proteins SH3-like domain"/>
    <property type="match status" value="1"/>
</dbReference>
<dbReference type="PATRIC" id="fig|1330330.3.peg.800"/>
<dbReference type="InterPro" id="IPR008991">
    <property type="entry name" value="Translation_prot_SH3-like_sf"/>
</dbReference>
<dbReference type="HAMAP" id="MF_00402">
    <property type="entry name" value="Ribosomal_bL19"/>
    <property type="match status" value="1"/>
</dbReference>
<dbReference type="AlphaFoldDB" id="A0A0G2Z6D9"/>
<dbReference type="GO" id="GO:0022625">
    <property type="term" value="C:cytosolic large ribosomal subunit"/>
    <property type="evidence" value="ECO:0007669"/>
    <property type="project" value="TreeGrafter"/>
</dbReference>
<protein>
    <recommendedName>
        <fullName evidence="4 5">Large ribosomal subunit protein bL19</fullName>
    </recommendedName>
</protein>
<keyword evidence="2 5" id="KW-0689">Ribosomal protein</keyword>
<dbReference type="NCBIfam" id="TIGR01024">
    <property type="entry name" value="rplS_bact"/>
    <property type="match status" value="1"/>
</dbReference>
<dbReference type="FunFam" id="2.30.30.790:FF:000001">
    <property type="entry name" value="50S ribosomal protein L19"/>
    <property type="match status" value="1"/>
</dbReference>
<organism evidence="7 8">
    <name type="scientific">Kosmotoga pacifica</name>
    <dbReference type="NCBI Taxonomy" id="1330330"/>
    <lineage>
        <taxon>Bacteria</taxon>
        <taxon>Thermotogati</taxon>
        <taxon>Thermotogota</taxon>
        <taxon>Thermotogae</taxon>
        <taxon>Kosmotogales</taxon>
        <taxon>Kosmotogaceae</taxon>
        <taxon>Kosmotoga</taxon>
    </lineage>
</organism>
<dbReference type="PIRSF" id="PIRSF002191">
    <property type="entry name" value="Ribosomal_L19"/>
    <property type="match status" value="1"/>
</dbReference>
<dbReference type="PANTHER" id="PTHR15680">
    <property type="entry name" value="RIBOSOMAL PROTEIN L19"/>
    <property type="match status" value="1"/>
</dbReference>
<dbReference type="Gene3D" id="2.30.30.790">
    <property type="match status" value="1"/>
</dbReference>
<dbReference type="InterPro" id="IPR038657">
    <property type="entry name" value="Ribosomal_bL19_sf"/>
</dbReference>
<dbReference type="GO" id="GO:0003735">
    <property type="term" value="F:structural constituent of ribosome"/>
    <property type="evidence" value="ECO:0007669"/>
    <property type="project" value="InterPro"/>
</dbReference>
<dbReference type="PANTHER" id="PTHR15680:SF9">
    <property type="entry name" value="LARGE RIBOSOMAL SUBUNIT PROTEIN BL19M"/>
    <property type="match status" value="1"/>
</dbReference>
<dbReference type="GO" id="GO:0006412">
    <property type="term" value="P:translation"/>
    <property type="evidence" value="ECO:0007669"/>
    <property type="project" value="UniProtKB-UniRule"/>
</dbReference>
<dbReference type="PRINTS" id="PR00061">
    <property type="entry name" value="RIBOSOMALL19"/>
</dbReference>
<evidence type="ECO:0000256" key="6">
    <source>
        <dbReference type="RuleBase" id="RU000559"/>
    </source>
</evidence>
<comment type="function">
    <text evidence="5 6">This protein is located at the 30S-50S ribosomal subunit interface and may play a role in the structure and function of the aminoacyl-tRNA binding site.</text>
</comment>
<accession>A0A0G2Z6D9</accession>
<dbReference type="InterPro" id="IPR001857">
    <property type="entry name" value="Ribosomal_bL19"/>
</dbReference>